<dbReference type="Gramene" id="Zm00001eb003560_T001">
    <property type="protein sequence ID" value="Zm00001eb003560_P001"/>
    <property type="gene ID" value="Zm00001eb003560"/>
</dbReference>
<proteinExistence type="predicted"/>
<evidence type="ECO:0000313" key="3">
    <source>
        <dbReference type="Proteomes" id="UP000007305"/>
    </source>
</evidence>
<name>A0A804LDH9_MAIZE</name>
<evidence type="ECO:0000256" key="1">
    <source>
        <dbReference type="SAM" id="MobiDB-lite"/>
    </source>
</evidence>
<reference evidence="2" key="3">
    <citation type="submission" date="2021-05" db="UniProtKB">
        <authorList>
            <consortium name="EnsemblPlants"/>
        </authorList>
    </citation>
    <scope>IDENTIFICATION</scope>
    <source>
        <strain evidence="2">cv. B73</strain>
    </source>
</reference>
<dbReference type="EnsemblPlants" id="Zm00001eb003560_T001">
    <property type="protein sequence ID" value="Zm00001eb003560_P001"/>
    <property type="gene ID" value="Zm00001eb003560"/>
</dbReference>
<accession>A0A804LDH9</accession>
<organism evidence="2 3">
    <name type="scientific">Zea mays</name>
    <name type="common">Maize</name>
    <dbReference type="NCBI Taxonomy" id="4577"/>
    <lineage>
        <taxon>Eukaryota</taxon>
        <taxon>Viridiplantae</taxon>
        <taxon>Streptophyta</taxon>
        <taxon>Embryophyta</taxon>
        <taxon>Tracheophyta</taxon>
        <taxon>Spermatophyta</taxon>
        <taxon>Magnoliopsida</taxon>
        <taxon>Liliopsida</taxon>
        <taxon>Poales</taxon>
        <taxon>Poaceae</taxon>
        <taxon>PACMAD clade</taxon>
        <taxon>Panicoideae</taxon>
        <taxon>Andropogonodae</taxon>
        <taxon>Andropogoneae</taxon>
        <taxon>Tripsacinae</taxon>
        <taxon>Zea</taxon>
    </lineage>
</organism>
<reference evidence="3" key="1">
    <citation type="submission" date="2015-12" db="EMBL/GenBank/DDBJ databases">
        <title>Update maize B73 reference genome by single molecule sequencing technologies.</title>
        <authorList>
            <consortium name="Maize Genome Sequencing Project"/>
            <person name="Ware D."/>
        </authorList>
    </citation>
    <scope>NUCLEOTIDE SEQUENCE [LARGE SCALE GENOMIC DNA]</scope>
    <source>
        <strain evidence="3">cv. B73</strain>
    </source>
</reference>
<feature type="region of interest" description="Disordered" evidence="1">
    <location>
        <begin position="50"/>
        <end position="73"/>
    </location>
</feature>
<dbReference type="Proteomes" id="UP000007305">
    <property type="component" value="Chromosome 1"/>
</dbReference>
<dbReference type="InParanoid" id="A0A804LDH9"/>
<feature type="compositionally biased region" description="Low complexity" evidence="1">
    <location>
        <begin position="52"/>
        <end position="70"/>
    </location>
</feature>
<sequence>MATNNEEVHPGDRDLFWSHIDEATGATSLHGYNFPRMTRTYTHQNGVAAVVSTSPDPSSTTTTISEQEQGLGEEEEAEIDFVAHVKDNYGQALTTDDEVVAIASDEDVGTINAMDLDLQA</sequence>
<protein>
    <submittedName>
        <fullName evidence="2">Uncharacterized protein</fullName>
    </submittedName>
</protein>
<reference evidence="2" key="2">
    <citation type="submission" date="2019-07" db="EMBL/GenBank/DDBJ databases">
        <authorList>
            <person name="Seetharam A."/>
            <person name="Woodhouse M."/>
            <person name="Cannon E."/>
        </authorList>
    </citation>
    <scope>NUCLEOTIDE SEQUENCE [LARGE SCALE GENOMIC DNA]</scope>
    <source>
        <strain evidence="2">cv. B73</strain>
    </source>
</reference>
<dbReference type="AlphaFoldDB" id="A0A804LDH9"/>
<keyword evidence="3" id="KW-1185">Reference proteome</keyword>
<evidence type="ECO:0000313" key="2">
    <source>
        <dbReference type="EnsemblPlants" id="Zm00001eb003560_P001"/>
    </source>
</evidence>